<evidence type="ECO:0000313" key="2">
    <source>
        <dbReference type="EMBL" id="OCA14509.1"/>
    </source>
</evidence>
<name>A0A1B8XV26_XENTR</name>
<sequence length="89" mass="10078">MMRQVSQKVSGYNQLRYYKITNLVNPNCNERSPLDAPSELSHSVHSVKPKTGTFVSMLAGMPLIFVSVTFGFYANEVLALETRTMYRQS</sequence>
<gene>
    <name evidence="2" type="ORF">XENTR_v90026636mg</name>
</gene>
<protein>
    <submittedName>
        <fullName evidence="2">Uncharacterized protein</fullName>
    </submittedName>
</protein>
<accession>A0A1B8XV26</accession>
<keyword evidence="1" id="KW-0472">Membrane</keyword>
<reference evidence="2" key="2">
    <citation type="journal article" date="2010" name="Science">
        <title>The genome of the Western clawed frog Xenopus tropicalis.</title>
        <authorList>
            <person name="Hellsten U."/>
            <person name="Harland R.M."/>
            <person name="Gilchrist M.J."/>
            <person name="Hendrix D."/>
            <person name="Jurka J."/>
            <person name="Kapitonov V."/>
            <person name="Ovcharenko I."/>
            <person name="Putnam N.H."/>
            <person name="Shu S."/>
            <person name="Taher L."/>
            <person name="Blitz I.L."/>
            <person name="Blumberg B."/>
            <person name="Dichmann D.S."/>
            <person name="Dubchak I."/>
            <person name="Amaya E."/>
            <person name="Detter J.C."/>
            <person name="Fletcher R."/>
            <person name="Gerhard D.S."/>
            <person name="Goodstein D."/>
            <person name="Graves T."/>
            <person name="Grigoriev I.V."/>
            <person name="Grimwood J."/>
            <person name="Kawashima T."/>
            <person name="Lindquist E."/>
            <person name="Lucas S.M."/>
            <person name="Mead P.E."/>
            <person name="Mitros T."/>
            <person name="Ogino H."/>
            <person name="Ohta Y."/>
            <person name="Poliakov A.V."/>
            <person name="Pollet N."/>
            <person name="Robert J."/>
            <person name="Salamov A."/>
            <person name="Sater A.K."/>
            <person name="Schmutz J."/>
            <person name="Terry A."/>
            <person name="Vize P.D."/>
            <person name="Warren W.C."/>
            <person name="Wells D."/>
            <person name="Wills A."/>
            <person name="Wilson R.K."/>
            <person name="Zimmerman L.B."/>
            <person name="Zorn A.M."/>
            <person name="Grainger R."/>
            <person name="Grammer T."/>
            <person name="Khokha M.K."/>
            <person name="Richardson P.M."/>
            <person name="Rokhsar D.S."/>
        </authorList>
    </citation>
    <scope>NUCLEOTIDE SEQUENCE [LARGE SCALE GENOMIC DNA]</scope>
    <source>
        <strain evidence="2">Nigerian</strain>
    </source>
</reference>
<keyword evidence="1" id="KW-0812">Transmembrane</keyword>
<feature type="transmembrane region" description="Helical" evidence="1">
    <location>
        <begin position="54"/>
        <end position="74"/>
    </location>
</feature>
<proteinExistence type="predicted"/>
<keyword evidence="1" id="KW-1133">Transmembrane helix</keyword>
<reference evidence="2" key="3">
    <citation type="submission" date="2016-05" db="EMBL/GenBank/DDBJ databases">
        <title>WGS assembly of Xenopus tropicalis.</title>
        <authorList>
            <person name="Sessions A."/>
            <person name="Jenkins J."/>
            <person name="Mitros T."/>
            <person name="Lyons J.T."/>
            <person name="Dichmann D.S."/>
            <person name="Robert J."/>
            <person name="Harland R.M."/>
            <person name="Rokhsar D.S."/>
        </authorList>
    </citation>
    <scope>NUCLEOTIDE SEQUENCE</scope>
    <source>
        <strain evidence="2">Nigerian</strain>
    </source>
</reference>
<dbReference type="EMBL" id="KV461528">
    <property type="protein sequence ID" value="OCA14509.1"/>
    <property type="molecule type" value="Genomic_DNA"/>
</dbReference>
<evidence type="ECO:0000256" key="1">
    <source>
        <dbReference type="SAM" id="Phobius"/>
    </source>
</evidence>
<organism evidence="2">
    <name type="scientific">Xenopus tropicalis</name>
    <name type="common">Western clawed frog</name>
    <name type="synonym">Silurana tropicalis</name>
    <dbReference type="NCBI Taxonomy" id="8364"/>
    <lineage>
        <taxon>Eukaryota</taxon>
        <taxon>Metazoa</taxon>
        <taxon>Chordata</taxon>
        <taxon>Craniata</taxon>
        <taxon>Vertebrata</taxon>
        <taxon>Euteleostomi</taxon>
        <taxon>Amphibia</taxon>
        <taxon>Batrachia</taxon>
        <taxon>Anura</taxon>
        <taxon>Pipoidea</taxon>
        <taxon>Pipidae</taxon>
        <taxon>Xenopodinae</taxon>
        <taxon>Xenopus</taxon>
        <taxon>Silurana</taxon>
    </lineage>
</organism>
<dbReference type="AlphaFoldDB" id="A0A1B8XV26"/>
<reference evidence="2" key="1">
    <citation type="submission" date="2009-11" db="EMBL/GenBank/DDBJ databases">
        <authorList>
            <consortium name="US DOE Joint Genome Institute (JGI-PGF)"/>
            <person name="Ottilar R."/>
            <person name="Schmutz J."/>
            <person name="Salamov A."/>
            <person name="Cheng J.F."/>
            <person name="Lucas S."/>
            <person name="Pitluck S."/>
            <person name="Gundlach H."/>
            <person name="Guo Y."/>
            <person name="Haberer G."/>
            <person name="Nasrallah J."/>
            <person name="Mayer K.F.X."/>
            <person name="van de Peer Y."/>
            <person name="Weigel D."/>
            <person name="Grigoriev I.V."/>
        </authorList>
    </citation>
    <scope>NUCLEOTIDE SEQUENCE</scope>
    <source>
        <strain evidence="2">Nigerian</strain>
    </source>
</reference>